<protein>
    <submittedName>
        <fullName evidence="1">Uncharacterized protein</fullName>
    </submittedName>
</protein>
<dbReference type="InterPro" id="IPR013324">
    <property type="entry name" value="RNA_pol_sigma_r3/r4-like"/>
</dbReference>
<gene>
    <name evidence="1" type="ORF">CR203_18310</name>
</gene>
<dbReference type="RefSeq" id="WP_110937922.1">
    <property type="nucleotide sequence ID" value="NZ_KZ614147.1"/>
</dbReference>
<keyword evidence="2" id="KW-1185">Reference proteome</keyword>
<organism evidence="1 2">
    <name type="scientific">Salipaludibacillus neizhouensis</name>
    <dbReference type="NCBI Taxonomy" id="885475"/>
    <lineage>
        <taxon>Bacteria</taxon>
        <taxon>Bacillati</taxon>
        <taxon>Bacillota</taxon>
        <taxon>Bacilli</taxon>
        <taxon>Bacillales</taxon>
        <taxon>Bacillaceae</taxon>
    </lineage>
</organism>
<dbReference type="AlphaFoldDB" id="A0A3A9KE88"/>
<evidence type="ECO:0000313" key="1">
    <source>
        <dbReference type="EMBL" id="RKL65815.1"/>
    </source>
</evidence>
<name>A0A3A9KE88_9BACI</name>
<dbReference type="SUPFAM" id="SSF88659">
    <property type="entry name" value="Sigma3 and sigma4 domains of RNA polymerase sigma factors"/>
    <property type="match status" value="1"/>
</dbReference>
<dbReference type="OrthoDB" id="9987205at2"/>
<dbReference type="InterPro" id="IPR036388">
    <property type="entry name" value="WH-like_DNA-bd_sf"/>
</dbReference>
<reference evidence="1 2" key="1">
    <citation type="submission" date="2017-10" db="EMBL/GenBank/DDBJ databases">
        <title>Bacillus sp. nov., a halophilic bacterium isolated from a Keqin Lake.</title>
        <authorList>
            <person name="Wang H."/>
        </authorList>
    </citation>
    <scope>NUCLEOTIDE SEQUENCE [LARGE SCALE GENOMIC DNA]</scope>
    <source>
        <strain evidence="1 2">KCTC 13187</strain>
    </source>
</reference>
<dbReference type="Proteomes" id="UP000281498">
    <property type="component" value="Unassembled WGS sequence"/>
</dbReference>
<accession>A0A3A9KE88</accession>
<sequence length="208" mass="24524">MIEKLGTKEVVFEGKSLKMCDRMLEQKINPYQYHTGIKLTRQLIEQGIKTYGDLPHNLAELEKIDGVTLWKIGTMFQGMVTLNKNLRDQIYYDHGTLENEIVAFDHWLFTESHLEPSRLDPRYIILNKEKYLGFLEKRKITLKLLGELIGVTPERARQILRSGDRKLRKYTPKYFPRLTQAMMEPIEASIIGEPFMHYLLLRVFNHLK</sequence>
<dbReference type="EMBL" id="PDOE01000011">
    <property type="protein sequence ID" value="RKL65815.1"/>
    <property type="molecule type" value="Genomic_DNA"/>
</dbReference>
<proteinExistence type="predicted"/>
<dbReference type="Gene3D" id="1.10.10.10">
    <property type="entry name" value="Winged helix-like DNA-binding domain superfamily/Winged helix DNA-binding domain"/>
    <property type="match status" value="1"/>
</dbReference>
<evidence type="ECO:0000313" key="2">
    <source>
        <dbReference type="Proteomes" id="UP000281498"/>
    </source>
</evidence>
<comment type="caution">
    <text evidence="1">The sequence shown here is derived from an EMBL/GenBank/DDBJ whole genome shotgun (WGS) entry which is preliminary data.</text>
</comment>